<keyword evidence="2" id="KW-1185">Reference proteome</keyword>
<dbReference type="AlphaFoldDB" id="H6PUF4"/>
<name>H6PUF4_RICP3</name>
<protein>
    <submittedName>
        <fullName evidence="1">Uncharacterized protein</fullName>
    </submittedName>
</protein>
<sequence length="35" mass="4092">MEAQNDYDQNTLDILGKYYNNTTKDIINIDSLKIL</sequence>
<proteinExistence type="predicted"/>
<dbReference type="EMBL" id="CP003308">
    <property type="protein sequence ID" value="AFB26501.1"/>
    <property type="molecule type" value="Genomic_DNA"/>
</dbReference>
<reference evidence="2" key="1">
    <citation type="submission" date="2012-02" db="EMBL/GenBank/DDBJ databases">
        <title>Complete genome sequence of Rickettsia philipii strain 364D.</title>
        <authorList>
            <person name="Johnson S.L."/>
            <person name="Munk A.C."/>
            <person name="Han S."/>
            <person name="Bruce D.C."/>
            <person name="Dasch G.A."/>
        </authorList>
    </citation>
    <scope>NUCLEOTIDE SEQUENCE [LARGE SCALE GENOMIC DNA]</scope>
    <source>
        <strain evidence="2">364D</strain>
    </source>
</reference>
<dbReference type="HOGENOM" id="CLU_220633_0_0_5"/>
<gene>
    <name evidence="1" type="ordered locus">RSA_04830</name>
</gene>
<evidence type="ECO:0000313" key="1">
    <source>
        <dbReference type="EMBL" id="AFB26501.1"/>
    </source>
</evidence>
<evidence type="ECO:0000313" key="2">
    <source>
        <dbReference type="Proteomes" id="UP000007997"/>
    </source>
</evidence>
<dbReference type="KEGG" id="rph:RSA_04830"/>
<dbReference type="Proteomes" id="UP000007997">
    <property type="component" value="Chromosome"/>
</dbReference>
<organism evidence="1 2">
    <name type="scientific">Rickettsia philipii (strain 364D)</name>
    <dbReference type="NCBI Taxonomy" id="481009"/>
    <lineage>
        <taxon>Bacteria</taxon>
        <taxon>Pseudomonadati</taxon>
        <taxon>Pseudomonadota</taxon>
        <taxon>Alphaproteobacteria</taxon>
        <taxon>Rickettsiales</taxon>
        <taxon>Rickettsiaceae</taxon>
        <taxon>Rickettsieae</taxon>
        <taxon>Rickettsia</taxon>
        <taxon>spotted fever group</taxon>
    </lineage>
</organism>
<accession>H6PUF4</accession>